<keyword evidence="2" id="KW-0136">Cellulose degradation</keyword>
<dbReference type="GO" id="GO:0030245">
    <property type="term" value="P:cellulose catabolic process"/>
    <property type="evidence" value="ECO:0007669"/>
    <property type="project" value="UniProtKB-KW"/>
</dbReference>
<evidence type="ECO:0000313" key="4">
    <source>
        <dbReference type="EMBL" id="SDN23098.1"/>
    </source>
</evidence>
<feature type="domain" description="Glycosyl hydrolase family 13 catalytic" evidence="3">
    <location>
        <begin position="241"/>
        <end position="632"/>
    </location>
</feature>
<dbReference type="GO" id="GO:0004553">
    <property type="term" value="F:hydrolase activity, hydrolyzing O-glycosyl compounds"/>
    <property type="evidence" value="ECO:0007669"/>
    <property type="project" value="InterPro"/>
</dbReference>
<evidence type="ECO:0000256" key="1">
    <source>
        <dbReference type="ARBA" id="ARBA00008061"/>
    </source>
</evidence>
<dbReference type="Proteomes" id="UP000199182">
    <property type="component" value="Unassembled WGS sequence"/>
</dbReference>
<protein>
    <submittedName>
        <fullName evidence="4">Pullulanase</fullName>
    </submittedName>
</protein>
<dbReference type="Pfam" id="PF02922">
    <property type="entry name" value="CBM_48"/>
    <property type="match status" value="1"/>
</dbReference>
<reference evidence="4 5" key="1">
    <citation type="submission" date="2016-10" db="EMBL/GenBank/DDBJ databases">
        <authorList>
            <person name="de Groot N.N."/>
        </authorList>
    </citation>
    <scope>NUCLEOTIDE SEQUENCE [LARGE SCALE GENOMIC DNA]</scope>
    <source>
        <strain evidence="4 5">CGMCC 1.5012</strain>
    </source>
</reference>
<organism evidence="4 5">
    <name type="scientific">Acetanaerobacterium elongatum</name>
    <dbReference type="NCBI Taxonomy" id="258515"/>
    <lineage>
        <taxon>Bacteria</taxon>
        <taxon>Bacillati</taxon>
        <taxon>Bacillota</taxon>
        <taxon>Clostridia</taxon>
        <taxon>Eubacteriales</taxon>
        <taxon>Oscillospiraceae</taxon>
        <taxon>Acetanaerobacterium</taxon>
    </lineage>
</organism>
<accession>A0A1G9ZP17</accession>
<dbReference type="InterPro" id="IPR014756">
    <property type="entry name" value="Ig_E-set"/>
</dbReference>
<dbReference type="Pfam" id="PF00128">
    <property type="entry name" value="Alpha-amylase"/>
    <property type="match status" value="1"/>
</dbReference>
<name>A0A1G9ZP17_9FIRM</name>
<keyword evidence="2" id="KW-0624">Polysaccharide degradation</keyword>
<keyword evidence="2" id="KW-0119">Carbohydrate metabolism</keyword>
<dbReference type="InterPro" id="IPR013780">
    <property type="entry name" value="Glyco_hydro_b"/>
</dbReference>
<dbReference type="EMBL" id="FNID01000014">
    <property type="protein sequence ID" value="SDN23098.1"/>
    <property type="molecule type" value="Genomic_DNA"/>
</dbReference>
<dbReference type="Gene3D" id="2.60.40.1180">
    <property type="entry name" value="Golgi alpha-mannosidase II"/>
    <property type="match status" value="1"/>
</dbReference>
<dbReference type="SUPFAM" id="SSF51445">
    <property type="entry name" value="(Trans)glycosidases"/>
    <property type="match status" value="1"/>
</dbReference>
<comment type="similarity">
    <text evidence="1">Belongs to the glycosyl hydrolase 13 family.</text>
</comment>
<dbReference type="SMART" id="SM00642">
    <property type="entry name" value="Aamy"/>
    <property type="match status" value="1"/>
</dbReference>
<dbReference type="RefSeq" id="WP_162840350.1">
    <property type="nucleotide sequence ID" value="NZ_FNID01000014.1"/>
</dbReference>
<dbReference type="SUPFAM" id="SSF81296">
    <property type="entry name" value="E set domains"/>
    <property type="match status" value="1"/>
</dbReference>
<dbReference type="CDD" id="cd11341">
    <property type="entry name" value="AmyAc_Pullulanase_LD-like"/>
    <property type="match status" value="1"/>
</dbReference>
<dbReference type="InterPro" id="IPR011840">
    <property type="entry name" value="PulA_typeI"/>
</dbReference>
<dbReference type="STRING" id="258515.SAMN05192585_1143"/>
<dbReference type="InterPro" id="IPR017853">
    <property type="entry name" value="GH"/>
</dbReference>
<dbReference type="PANTHER" id="PTHR43002">
    <property type="entry name" value="GLYCOGEN DEBRANCHING ENZYME"/>
    <property type="match status" value="1"/>
</dbReference>
<keyword evidence="5" id="KW-1185">Reference proteome</keyword>
<dbReference type="AlphaFoldDB" id="A0A1G9ZP17"/>
<dbReference type="InterPro" id="IPR006047">
    <property type="entry name" value="GH13_cat_dom"/>
</dbReference>
<evidence type="ECO:0000259" key="3">
    <source>
        <dbReference type="SMART" id="SM00642"/>
    </source>
</evidence>
<evidence type="ECO:0000256" key="2">
    <source>
        <dbReference type="ARBA" id="ARBA00023001"/>
    </source>
</evidence>
<dbReference type="NCBIfam" id="TIGR02104">
    <property type="entry name" value="pulA_typeI"/>
    <property type="match status" value="1"/>
</dbReference>
<dbReference type="InterPro" id="IPR013783">
    <property type="entry name" value="Ig-like_fold"/>
</dbReference>
<proteinExistence type="inferred from homology"/>
<evidence type="ECO:0000313" key="5">
    <source>
        <dbReference type="Proteomes" id="UP000199182"/>
    </source>
</evidence>
<gene>
    <name evidence="4" type="ORF">SAMN05192585_1143</name>
</gene>
<dbReference type="Gene3D" id="3.20.20.80">
    <property type="entry name" value="Glycosidases"/>
    <property type="match status" value="1"/>
</dbReference>
<dbReference type="Gene3D" id="2.60.40.10">
    <property type="entry name" value="Immunoglobulins"/>
    <property type="match status" value="1"/>
</dbReference>
<sequence length="739" mass="81898">MNLISAWITDFKKLSIKAEGADGFSASQVRVAVAGSPAEVTGVSLYTDGTGFDISLAAELELGSVVKVNMGGAQEMIARAGYSLFDTPEFDARYFYGGPLGPEYTKKSTTFRLWSPLASEVELQLYARAGSQPFKRVQLSRGARGVFQATVEGDLHGICYAYAVTVAEKTALCVDPYAKASTENAKLGVVLNLSETNPRGWIKDSHVLPHNPTDAVLYEVHVRDFTVSPDSGVEHKGKFLGFAEENTKGPLGVKTGIAHLKELGITHVHLMPIMDYATVDEENLAAGGYNWGYDPFSYFVPDGSYSTNPADPSARIFELKTLIQALHRNNIGVVLDVVYNHTYFTETSPLNLVMPDYYYRKTSGRFSNGSGCGNELASERSMVRKLMTDSLLYWVEEYGIDGFRFDLMGVHDIQTMNYIRHKLDEIDSRILAYGEGWQGGPSALRGDLAATKYNAEKLSDRIALFNDDYRDAIKGSAFRSEERGYLGGCLAAHTYGGFSELIKAGIVGATAHPHVMYRPDKPPFAKRPTQTVTYESCHDNYTLFDKLMLANPDLSEKELISLNKLAAVLVLTAQGIPFLHAGEEFLRRKLLPDGTPEHNSYRSPDSVNEITWSNKQRYHEVFEYYQGLIRFRRAHKALRMTTAEDTAKFLKFMYTEPENRICFRLTADAAGDTAQRIVVIINPTNEAFICRFTTETDIPGEQYGVYADGTHAGNTPLYMISNGEAAVPPISAMILVKEQ</sequence>
<dbReference type="CDD" id="cd02860">
    <property type="entry name" value="E_set_Pullulanase"/>
    <property type="match status" value="1"/>
</dbReference>
<dbReference type="InterPro" id="IPR004193">
    <property type="entry name" value="Glyco_hydro_13_N"/>
</dbReference>